<name>A0AAD3DJA9_9CHLO</name>
<protein>
    <recommendedName>
        <fullName evidence="2">RlmL ferredoxin-like domain-containing protein</fullName>
    </recommendedName>
</protein>
<evidence type="ECO:0000313" key="3">
    <source>
        <dbReference type="EMBL" id="GFR42583.1"/>
    </source>
</evidence>
<dbReference type="Gene3D" id="3.30.2130.30">
    <property type="match status" value="1"/>
</dbReference>
<dbReference type="CDD" id="cd11715">
    <property type="entry name" value="THUMP_AdoMetMT"/>
    <property type="match status" value="1"/>
</dbReference>
<dbReference type="GO" id="GO:0032259">
    <property type="term" value="P:methylation"/>
    <property type="evidence" value="ECO:0007669"/>
    <property type="project" value="UniProtKB-KW"/>
</dbReference>
<comment type="caution">
    <text evidence="3">The sequence shown here is derived from an EMBL/GenBank/DDBJ whole genome shotgun (WGS) entry which is preliminary data.</text>
</comment>
<accession>A0AAD3DJA9</accession>
<keyword evidence="4" id="KW-1185">Reference proteome</keyword>
<feature type="non-terminal residue" evidence="3">
    <location>
        <position position="1"/>
    </location>
</feature>
<reference evidence="3 4" key="1">
    <citation type="journal article" date="2021" name="Sci. Rep.">
        <title>Genome sequencing of the multicellular alga Astrephomene provides insights into convergent evolution of germ-soma differentiation.</title>
        <authorList>
            <person name="Yamashita S."/>
            <person name="Yamamoto K."/>
            <person name="Matsuzaki R."/>
            <person name="Suzuki S."/>
            <person name="Yamaguchi H."/>
            <person name="Hirooka S."/>
            <person name="Minakuchi Y."/>
            <person name="Miyagishima S."/>
            <person name="Kawachi M."/>
            <person name="Toyoda A."/>
            <person name="Nozaki H."/>
        </authorList>
    </citation>
    <scope>NUCLEOTIDE SEQUENCE [LARGE SCALE GENOMIC DNA]</scope>
    <source>
        <strain evidence="3 4">NIES-4017</strain>
    </source>
</reference>
<dbReference type="PANTHER" id="PTHR47313">
    <property type="entry name" value="RIBOSOMAL RNA LARGE SUBUNIT METHYLTRANSFERASE K/L"/>
    <property type="match status" value="1"/>
</dbReference>
<gene>
    <name evidence="3" type="ORF">Agub_g3510</name>
</gene>
<evidence type="ECO:0000256" key="1">
    <source>
        <dbReference type="ARBA" id="ARBA00022603"/>
    </source>
</evidence>
<dbReference type="EMBL" id="BMAR01000003">
    <property type="protein sequence ID" value="GFR42583.1"/>
    <property type="molecule type" value="Genomic_DNA"/>
</dbReference>
<proteinExistence type="predicted"/>
<evidence type="ECO:0000313" key="4">
    <source>
        <dbReference type="Proteomes" id="UP001054857"/>
    </source>
</evidence>
<organism evidence="3 4">
    <name type="scientific">Astrephomene gubernaculifera</name>
    <dbReference type="NCBI Taxonomy" id="47775"/>
    <lineage>
        <taxon>Eukaryota</taxon>
        <taxon>Viridiplantae</taxon>
        <taxon>Chlorophyta</taxon>
        <taxon>core chlorophytes</taxon>
        <taxon>Chlorophyceae</taxon>
        <taxon>CS clade</taxon>
        <taxon>Chlamydomonadales</taxon>
        <taxon>Astrephomenaceae</taxon>
        <taxon>Astrephomene</taxon>
    </lineage>
</organism>
<dbReference type="PANTHER" id="PTHR47313:SF1">
    <property type="entry name" value="RIBOSOMAL RNA LARGE SUBUNIT METHYLTRANSFERASE K_L"/>
    <property type="match status" value="1"/>
</dbReference>
<feature type="domain" description="RlmL ferredoxin-like" evidence="2">
    <location>
        <begin position="155"/>
        <end position="210"/>
    </location>
</feature>
<keyword evidence="1" id="KW-0489">Methyltransferase</keyword>
<sequence>MMTLVRSSLGSTACLGSRGRVVFRRYPSLCAIRQSPCLPRLGLRLSPACSSGSVQARLSRPMIPLRPVSSATCLSPITTTAPSALIGSSTGWLDSLPPASVQLRSNLRSQAARPARTFLRTATTVRSASGVAAPTTDSSLQSESSRNRSSGGVSFFATCHPGLEQVVAQELTALGYWDVEPGRAGVAFRGRSVSSGYAANMWLRSAIRVLVLLAEGRLDTG</sequence>
<keyword evidence="1" id="KW-0808">Transferase</keyword>
<dbReference type="AlphaFoldDB" id="A0AAD3DJA9"/>
<dbReference type="InterPro" id="IPR054170">
    <property type="entry name" value="RlmL_1st"/>
</dbReference>
<evidence type="ECO:0000259" key="2">
    <source>
        <dbReference type="Pfam" id="PF22020"/>
    </source>
</evidence>
<dbReference type="Pfam" id="PF22020">
    <property type="entry name" value="RlmL_1st"/>
    <property type="match status" value="1"/>
</dbReference>
<dbReference type="GO" id="GO:0008168">
    <property type="term" value="F:methyltransferase activity"/>
    <property type="evidence" value="ECO:0007669"/>
    <property type="project" value="UniProtKB-KW"/>
</dbReference>
<dbReference type="Proteomes" id="UP001054857">
    <property type="component" value="Unassembled WGS sequence"/>
</dbReference>